<dbReference type="Pfam" id="PF02771">
    <property type="entry name" value="Acyl-CoA_dh_N"/>
    <property type="match status" value="1"/>
</dbReference>
<dbReference type="GeneID" id="95773102"/>
<organism evidence="2 3">
    <name type="scientific">Xanthobacter autotrophicus</name>
    <dbReference type="NCBI Taxonomy" id="280"/>
    <lineage>
        <taxon>Bacteria</taxon>
        <taxon>Pseudomonadati</taxon>
        <taxon>Pseudomonadota</taxon>
        <taxon>Alphaproteobacteria</taxon>
        <taxon>Hyphomicrobiales</taxon>
        <taxon>Xanthobacteraceae</taxon>
        <taxon>Xanthobacter</taxon>
    </lineage>
</organism>
<dbReference type="SUPFAM" id="SSF56645">
    <property type="entry name" value="Acyl-CoA dehydrogenase NM domain-like"/>
    <property type="match status" value="1"/>
</dbReference>
<dbReference type="EMBL" id="VAUP01000015">
    <property type="protein sequence ID" value="TLX43744.1"/>
    <property type="molecule type" value="Genomic_DNA"/>
</dbReference>
<evidence type="ECO:0000259" key="1">
    <source>
        <dbReference type="Pfam" id="PF02771"/>
    </source>
</evidence>
<dbReference type="Gene3D" id="1.10.540.10">
    <property type="entry name" value="Acyl-CoA dehydrogenase/oxidase, N-terminal domain"/>
    <property type="match status" value="1"/>
</dbReference>
<protein>
    <submittedName>
        <fullName evidence="2">Acyl-CoA dehydrogenase</fullName>
    </submittedName>
</protein>
<feature type="domain" description="Acyl-CoA dehydrogenase/oxidase N-terminal" evidence="1">
    <location>
        <begin position="27"/>
        <end position="106"/>
    </location>
</feature>
<dbReference type="AlphaFoldDB" id="A0A6C1KL18"/>
<dbReference type="PANTHER" id="PTHR43884">
    <property type="entry name" value="ACYL-COA DEHYDROGENASE"/>
    <property type="match status" value="1"/>
</dbReference>
<dbReference type="InterPro" id="IPR037069">
    <property type="entry name" value="AcylCoA_DH/ox_N_sf"/>
</dbReference>
<dbReference type="Gene3D" id="2.40.110.10">
    <property type="entry name" value="Butyryl-CoA Dehydrogenase, subunit A, domain 2"/>
    <property type="match status" value="1"/>
</dbReference>
<proteinExistence type="predicted"/>
<dbReference type="PANTHER" id="PTHR43884:SF12">
    <property type="entry name" value="ISOVALERYL-COA DEHYDROGENASE, MITOCHONDRIAL-RELATED"/>
    <property type="match status" value="1"/>
</dbReference>
<dbReference type="Proteomes" id="UP000305131">
    <property type="component" value="Unassembled WGS sequence"/>
</dbReference>
<sequence>MTPAPLDPALSAWLEDAAPRLDADVGAAGELLPRLAAAGVFTLGVPEASGGAGGRLVDVVEAIAAVSAHSLAAGFVFWGHRTYVEYLLQSPNAALAGRLLPDLLRGRIAGATGLSNAMKFLAGLEGLQVTARREGDGFRLDGKLPWVTNLEPGNFHLAAAVAHGDRPGAFVVSLAAGDAGLDRSADLDLIGLRATNTAAVALAGVRIDPDRVIADDAHVWLPKVRPAFLAFQCGMSIGLARRAVAAAGEAAGAGRHILGEPLAALAATLRTQVRALAEGLESGAFETQPAALFRIRIALADIAAEAVGLELQATGGRAYLSEPGAAFARRWREAAFVPVITPSLVQLKTALAAQRESAA</sequence>
<evidence type="ECO:0000313" key="2">
    <source>
        <dbReference type="EMBL" id="TLX43744.1"/>
    </source>
</evidence>
<evidence type="ECO:0000313" key="3">
    <source>
        <dbReference type="Proteomes" id="UP000305131"/>
    </source>
</evidence>
<dbReference type="InterPro" id="IPR013786">
    <property type="entry name" value="AcylCoA_DH/ox_N"/>
</dbReference>
<gene>
    <name evidence="2" type="ORF">FBQ73_06460</name>
</gene>
<dbReference type="OrthoDB" id="2564795at2"/>
<dbReference type="RefSeq" id="WP_138398653.1">
    <property type="nucleotide sequence ID" value="NZ_JBAFVI010000001.1"/>
</dbReference>
<dbReference type="InterPro" id="IPR009100">
    <property type="entry name" value="AcylCoA_DH/oxidase_NM_dom_sf"/>
</dbReference>
<dbReference type="GO" id="GO:0050660">
    <property type="term" value="F:flavin adenine dinucleotide binding"/>
    <property type="evidence" value="ECO:0007669"/>
    <property type="project" value="InterPro"/>
</dbReference>
<dbReference type="InterPro" id="IPR046373">
    <property type="entry name" value="Acyl-CoA_Oxase/DH_mid-dom_sf"/>
</dbReference>
<name>A0A6C1KL18_XANAU</name>
<accession>A0A6C1KL18</accession>
<comment type="caution">
    <text evidence="2">The sequence shown here is derived from an EMBL/GenBank/DDBJ whole genome shotgun (WGS) entry which is preliminary data.</text>
</comment>
<dbReference type="GO" id="GO:0003995">
    <property type="term" value="F:acyl-CoA dehydrogenase activity"/>
    <property type="evidence" value="ECO:0007669"/>
    <property type="project" value="TreeGrafter"/>
</dbReference>
<reference evidence="2 3" key="1">
    <citation type="submission" date="2019-05" db="EMBL/GenBank/DDBJ databases">
        <authorList>
            <person name="Zhou X."/>
        </authorList>
    </citation>
    <scope>NUCLEOTIDE SEQUENCE [LARGE SCALE GENOMIC DNA]</scope>
    <source>
        <strain evidence="2 3">DSM 432</strain>
    </source>
</reference>